<dbReference type="NCBIfam" id="TIGR02606">
    <property type="entry name" value="antidote_CC2985"/>
    <property type="match status" value="1"/>
</dbReference>
<evidence type="ECO:0000256" key="2">
    <source>
        <dbReference type="ARBA" id="ARBA00022649"/>
    </source>
</evidence>
<dbReference type="InterPro" id="IPR022789">
    <property type="entry name" value="ParD"/>
</dbReference>
<evidence type="ECO:0000313" key="4">
    <source>
        <dbReference type="Proteomes" id="UP000315252"/>
    </source>
</evidence>
<comment type="similarity">
    <text evidence="1">Belongs to the ParD antitoxin family.</text>
</comment>
<dbReference type="AlphaFoldDB" id="A0A545SYM4"/>
<dbReference type="Pfam" id="PF03693">
    <property type="entry name" value="ParD_antitoxin"/>
    <property type="match status" value="1"/>
</dbReference>
<dbReference type="EMBL" id="VHSH01000019">
    <property type="protein sequence ID" value="TQV70062.1"/>
    <property type="molecule type" value="Genomic_DNA"/>
</dbReference>
<name>A0A545SYM4_9PROT</name>
<dbReference type="Proteomes" id="UP000315252">
    <property type="component" value="Unassembled WGS sequence"/>
</dbReference>
<dbReference type="GO" id="GO:0006355">
    <property type="term" value="P:regulation of DNA-templated transcription"/>
    <property type="evidence" value="ECO:0007669"/>
    <property type="project" value="InterPro"/>
</dbReference>
<sequence length="90" mass="10267">MIDFGLTERFDSFLTRQIEGGRFKNASEVVRAALHLLERQEREEEAKLEALRRDAKTGANAYERGDYTPIADDLALDTFFGDVAEEADKR</sequence>
<dbReference type="Gene3D" id="6.10.10.120">
    <property type="entry name" value="Antitoxin ParD1-like"/>
    <property type="match status" value="1"/>
</dbReference>
<evidence type="ECO:0000256" key="1">
    <source>
        <dbReference type="ARBA" id="ARBA00008580"/>
    </source>
</evidence>
<comment type="caution">
    <text evidence="3">The sequence shown here is derived from an EMBL/GenBank/DDBJ whole genome shotgun (WGS) entry which is preliminary data.</text>
</comment>
<dbReference type="RefSeq" id="WP_142899827.1">
    <property type="nucleotide sequence ID" value="NZ_ML660070.1"/>
</dbReference>
<keyword evidence="4" id="KW-1185">Reference proteome</keyword>
<dbReference type="InterPro" id="IPR010985">
    <property type="entry name" value="Ribbon_hlx_hlx"/>
</dbReference>
<gene>
    <name evidence="3" type="ORF">FKG95_28275</name>
</gene>
<reference evidence="3 4" key="1">
    <citation type="submission" date="2019-06" db="EMBL/GenBank/DDBJ databases">
        <title>Whole genome sequence for Rhodospirillaceae sp. R148.</title>
        <authorList>
            <person name="Wang G."/>
        </authorList>
    </citation>
    <scope>NUCLEOTIDE SEQUENCE [LARGE SCALE GENOMIC DNA]</scope>
    <source>
        <strain evidence="3 4">R148</strain>
    </source>
</reference>
<dbReference type="OrthoDB" id="9815501at2"/>
<proteinExistence type="inferred from homology"/>
<accession>A0A545SYM4</accession>
<protein>
    <submittedName>
        <fullName evidence="3">Type II toxin-antitoxin system ParD family antitoxin</fullName>
    </submittedName>
</protein>
<dbReference type="SUPFAM" id="SSF47598">
    <property type="entry name" value="Ribbon-helix-helix"/>
    <property type="match status" value="1"/>
</dbReference>
<dbReference type="PANTHER" id="PTHR36582:SF2">
    <property type="entry name" value="ANTITOXIN PARD"/>
    <property type="match status" value="1"/>
</dbReference>
<organism evidence="3 4">
    <name type="scientific">Denitrobaculum tricleocarpae</name>
    <dbReference type="NCBI Taxonomy" id="2591009"/>
    <lineage>
        <taxon>Bacteria</taxon>
        <taxon>Pseudomonadati</taxon>
        <taxon>Pseudomonadota</taxon>
        <taxon>Alphaproteobacteria</taxon>
        <taxon>Rhodospirillales</taxon>
        <taxon>Rhodospirillaceae</taxon>
        <taxon>Denitrobaculum</taxon>
    </lineage>
</organism>
<keyword evidence="2" id="KW-1277">Toxin-antitoxin system</keyword>
<dbReference type="PANTHER" id="PTHR36582">
    <property type="entry name" value="ANTITOXIN PARD"/>
    <property type="match status" value="1"/>
</dbReference>
<evidence type="ECO:0000313" key="3">
    <source>
        <dbReference type="EMBL" id="TQV70062.1"/>
    </source>
</evidence>
<dbReference type="InterPro" id="IPR038296">
    <property type="entry name" value="ParD_sf"/>
</dbReference>